<dbReference type="EMBL" id="AC157507">
    <property type="protein sequence ID" value="ABN08595.1"/>
    <property type="molecule type" value="Genomic_DNA"/>
</dbReference>
<evidence type="ECO:0000313" key="1">
    <source>
        <dbReference type="EMBL" id="ABN08595.1"/>
    </source>
</evidence>
<sequence>MMVLLYLRERVTDLVMVWAMSQRGGQGSEIQPNPRYPIDKTVKRAGLSRVNGSADDFFQFLTDDNGLFGWY</sequence>
<reference evidence="1" key="2">
    <citation type="submission" date="2007-03" db="EMBL/GenBank/DDBJ databases">
        <authorList>
            <consortium name="The International Medicago Genome Annotation Group"/>
        </authorList>
    </citation>
    <scope>NUCLEOTIDE SEQUENCE</scope>
</reference>
<dbReference type="AlphaFoldDB" id="A2Q4P5"/>
<name>A2Q4P5_MEDTR</name>
<protein>
    <submittedName>
        <fullName evidence="1">Uncharacterized protein</fullName>
    </submittedName>
</protein>
<organism evidence="1">
    <name type="scientific">Medicago truncatula</name>
    <name type="common">Barrel medic</name>
    <name type="synonym">Medicago tribuloides</name>
    <dbReference type="NCBI Taxonomy" id="3880"/>
    <lineage>
        <taxon>Eukaryota</taxon>
        <taxon>Viridiplantae</taxon>
        <taxon>Streptophyta</taxon>
        <taxon>Embryophyta</taxon>
        <taxon>Tracheophyta</taxon>
        <taxon>Spermatophyta</taxon>
        <taxon>Magnoliopsida</taxon>
        <taxon>eudicotyledons</taxon>
        <taxon>Gunneridae</taxon>
        <taxon>Pentapetalae</taxon>
        <taxon>rosids</taxon>
        <taxon>fabids</taxon>
        <taxon>Fabales</taxon>
        <taxon>Fabaceae</taxon>
        <taxon>Papilionoideae</taxon>
        <taxon>50 kb inversion clade</taxon>
        <taxon>NPAAA clade</taxon>
        <taxon>Hologalegina</taxon>
        <taxon>IRL clade</taxon>
        <taxon>Trifolieae</taxon>
        <taxon>Medicago</taxon>
    </lineage>
</organism>
<accession>A2Q4P5</accession>
<gene>
    <name evidence="1" type="ORF">MtrDRAFT_AC157507g29v2</name>
</gene>
<reference evidence="1" key="1">
    <citation type="submission" date="2005-03" db="EMBL/GenBank/DDBJ databases">
        <authorList>
            <person name="Town C.D."/>
        </authorList>
    </citation>
    <scope>NUCLEOTIDE SEQUENCE</scope>
</reference>
<proteinExistence type="predicted"/>